<dbReference type="InParanoid" id="A0A494G922"/>
<sequence length="120" mass="13292">MNKRKKRNRGAQQIPFSILSPFADSAYFPYTRKAPPKSDFQLGVFTPGTASPPNFNRGQKLGRTLLHGKACQRLTGLGIGVANCSTLDQRIPAIKEGEREQYTPLLHLNPLFIQQKPGAD</sequence>
<evidence type="ECO:0000313" key="1">
    <source>
        <dbReference type="EnsemblPlants" id="Solyc00g023700.2.1"/>
    </source>
</evidence>
<name>A0A494G922_SOLLC</name>
<dbReference type="PaxDb" id="4081-Solyc00g023700.2.1"/>
<organism evidence="1">
    <name type="scientific">Solanum lycopersicum</name>
    <name type="common">Tomato</name>
    <name type="synonym">Lycopersicon esculentum</name>
    <dbReference type="NCBI Taxonomy" id="4081"/>
    <lineage>
        <taxon>Eukaryota</taxon>
        <taxon>Viridiplantae</taxon>
        <taxon>Streptophyta</taxon>
        <taxon>Embryophyta</taxon>
        <taxon>Tracheophyta</taxon>
        <taxon>Spermatophyta</taxon>
        <taxon>Magnoliopsida</taxon>
        <taxon>eudicotyledons</taxon>
        <taxon>Gunneridae</taxon>
        <taxon>Pentapetalae</taxon>
        <taxon>asterids</taxon>
        <taxon>lamiids</taxon>
        <taxon>Solanales</taxon>
        <taxon>Solanaceae</taxon>
        <taxon>Solanoideae</taxon>
        <taxon>Solaneae</taxon>
        <taxon>Solanum</taxon>
        <taxon>Solanum subgen. Lycopersicon</taxon>
    </lineage>
</organism>
<reference evidence="1" key="2">
    <citation type="submission" date="2019-04" db="UniProtKB">
        <authorList>
            <consortium name="EnsemblPlants"/>
        </authorList>
    </citation>
    <scope>IDENTIFICATION</scope>
    <source>
        <strain evidence="1">cv. Heinz 1706</strain>
    </source>
</reference>
<keyword evidence="2" id="KW-1185">Reference proteome</keyword>
<evidence type="ECO:0000313" key="2">
    <source>
        <dbReference type="Proteomes" id="UP000004994"/>
    </source>
</evidence>
<dbReference type="EnsemblPlants" id="Solyc00g023700.2.1">
    <property type="protein sequence ID" value="Solyc00g023700.2.1"/>
    <property type="gene ID" value="Solyc00g023700.2"/>
</dbReference>
<accession>A0A494G922</accession>
<dbReference type="Gramene" id="Solyc00g023700.2.1">
    <property type="protein sequence ID" value="Solyc00g023700.2.1"/>
    <property type="gene ID" value="Solyc00g023700.2"/>
</dbReference>
<dbReference type="Proteomes" id="UP000004994">
    <property type="component" value="Unassembled WGS sequence"/>
</dbReference>
<reference evidence="1" key="1">
    <citation type="journal article" date="2012" name="Nature">
        <title>The tomato genome sequence provides insights into fleshy fruit evolution.</title>
        <authorList>
            <consortium name="Tomato Genome Consortium"/>
        </authorList>
    </citation>
    <scope>NUCLEOTIDE SEQUENCE [LARGE SCALE GENOMIC DNA]</scope>
    <source>
        <strain evidence="1">cv. Heinz 1706</strain>
    </source>
</reference>
<protein>
    <submittedName>
        <fullName evidence="1">Uncharacterized protein</fullName>
    </submittedName>
</protein>
<dbReference type="AlphaFoldDB" id="A0A494G922"/>
<proteinExistence type="predicted"/>